<dbReference type="EMBL" id="CAXDID020000444">
    <property type="protein sequence ID" value="CAL6092340.1"/>
    <property type="molecule type" value="Genomic_DNA"/>
</dbReference>
<reference evidence="3" key="1">
    <citation type="submission" date="2023-06" db="EMBL/GenBank/DDBJ databases">
        <authorList>
            <person name="Kurt Z."/>
        </authorList>
    </citation>
    <scope>NUCLEOTIDE SEQUENCE</scope>
</reference>
<feature type="compositionally biased region" description="Low complexity" evidence="1">
    <location>
        <begin position="638"/>
        <end position="650"/>
    </location>
</feature>
<feature type="region of interest" description="Disordered" evidence="1">
    <location>
        <begin position="545"/>
        <end position="597"/>
    </location>
</feature>
<reference evidence="4 5" key="2">
    <citation type="submission" date="2024-07" db="EMBL/GenBank/DDBJ databases">
        <authorList>
            <person name="Akdeniz Z."/>
        </authorList>
    </citation>
    <scope>NUCLEOTIDE SEQUENCE [LARGE SCALE GENOMIC DNA]</scope>
</reference>
<evidence type="ECO:0000313" key="4">
    <source>
        <dbReference type="EMBL" id="CAL6092340.1"/>
    </source>
</evidence>
<keyword evidence="2" id="KW-0812">Transmembrane</keyword>
<evidence type="ECO:0000256" key="1">
    <source>
        <dbReference type="SAM" id="MobiDB-lite"/>
    </source>
</evidence>
<organism evidence="3">
    <name type="scientific">Hexamita inflata</name>
    <dbReference type="NCBI Taxonomy" id="28002"/>
    <lineage>
        <taxon>Eukaryota</taxon>
        <taxon>Metamonada</taxon>
        <taxon>Diplomonadida</taxon>
        <taxon>Hexamitidae</taxon>
        <taxon>Hexamitinae</taxon>
        <taxon>Hexamita</taxon>
    </lineage>
</organism>
<dbReference type="EMBL" id="CATOUU010000794">
    <property type="protein sequence ID" value="CAI9949202.1"/>
    <property type="molecule type" value="Genomic_DNA"/>
</dbReference>
<gene>
    <name evidence="3" type="ORF">HINF_LOCUS36847</name>
    <name evidence="4" type="ORF">HINF_LOCUS66217</name>
</gene>
<keyword evidence="2" id="KW-0472">Membrane</keyword>
<comment type="caution">
    <text evidence="3">The sequence shown here is derived from an EMBL/GenBank/DDBJ whole genome shotgun (WGS) entry which is preliminary data.</text>
</comment>
<dbReference type="Proteomes" id="UP001642409">
    <property type="component" value="Unassembled WGS sequence"/>
</dbReference>
<name>A0AA86QA99_9EUKA</name>
<sequence length="740" mass="81292">MLDDNQLEKEWLSYQSIVRSHSICISKYTTIYQQNAINTYGNVIISISQTIFISTLLEVLTYRINTTADFLNITKQVDTHMFILENDLDFTDVPYKIQIFNGTFKGQNHTISNVNITEPIRTSTELTAAVNQSHWAIFGPACGTLTHIFVNLTVVNVTIGYKSYEPLYNEKIFAAGLLSYGEIELYLVDVKNVTISLQGNQNNRVIGGIVAQATNISGLKVSVENFTLNLVHTGDGKQVGIAIGGFAGLANNISCNKCYAWVTAGSNSEFTQVQMGGLVGQLTGPFPSEVVLSMTNVNATFTGRRVIVGGFVGHANENTIRFENVRNTFNFNCINGEFGGLVAKGFTKVQASYLVTLFVQPITAVNAFAGTDDLQAQCLQCFAETSAATILTYQRTHDQLNETIWGSSDSDTVPDLVIQDHQPVDEKRPISFYPSFTDPNKTCEQNCDESASCVKDLIGEIVLYTCQCLPDSFVVEEVCIPFGCLDSDGLVCGGDITKCNVASKACIPTVAASNSTGMIIGIIVGLMLLLALLSTLIILAMKRREEDKKKPKAPKPLTPSKESLTDKTENTEYTGNSKLSSPKEVVPQQEAEEMPMVTHRKVRGKDVVKMPNIHKMEDLGSLVQKSKMPTKPILQLSQLKPQSPQLQSPKAPTPKIQSPDLASESTINKKQPKQAKTRDSPEDPDELENEIFEAKKRVQKVRKSLAPAPLALKRAQELKPLKAVRKVKPVIQLSEEMGMI</sequence>
<evidence type="ECO:0000313" key="3">
    <source>
        <dbReference type="EMBL" id="CAI9949202.1"/>
    </source>
</evidence>
<keyword evidence="2" id="KW-1133">Transmembrane helix</keyword>
<feature type="compositionally biased region" description="Polar residues" evidence="1">
    <location>
        <begin position="571"/>
        <end position="580"/>
    </location>
</feature>
<evidence type="ECO:0000313" key="5">
    <source>
        <dbReference type="Proteomes" id="UP001642409"/>
    </source>
</evidence>
<accession>A0AA86QA99</accession>
<feature type="region of interest" description="Disordered" evidence="1">
    <location>
        <begin position="638"/>
        <end position="690"/>
    </location>
</feature>
<dbReference type="Gene3D" id="2.160.20.110">
    <property type="match status" value="1"/>
</dbReference>
<protein>
    <submittedName>
        <fullName evidence="3">Uncharacterized protein</fullName>
    </submittedName>
</protein>
<keyword evidence="5" id="KW-1185">Reference proteome</keyword>
<feature type="transmembrane region" description="Helical" evidence="2">
    <location>
        <begin position="518"/>
        <end position="540"/>
    </location>
</feature>
<evidence type="ECO:0000256" key="2">
    <source>
        <dbReference type="SAM" id="Phobius"/>
    </source>
</evidence>
<proteinExistence type="predicted"/>
<dbReference type="AlphaFoldDB" id="A0AA86QA99"/>